<evidence type="ECO:0000256" key="9">
    <source>
        <dbReference type="ARBA" id="ARBA00022777"/>
    </source>
</evidence>
<evidence type="ECO:0000256" key="17">
    <source>
        <dbReference type="PIRNR" id="PIRNR003182"/>
    </source>
</evidence>
<dbReference type="PROSITE" id="PS50113">
    <property type="entry name" value="PAC"/>
    <property type="match status" value="1"/>
</dbReference>
<dbReference type="PROSITE" id="PS50110">
    <property type="entry name" value="RESPONSE_REGULATORY"/>
    <property type="match status" value="1"/>
</dbReference>
<dbReference type="CDD" id="cd16922">
    <property type="entry name" value="HATPase_EvgS-ArcB-TorS-like"/>
    <property type="match status" value="1"/>
</dbReference>
<dbReference type="SUPFAM" id="SSF47384">
    <property type="entry name" value="Homodimeric domain of signal transducing histidine kinase"/>
    <property type="match status" value="1"/>
</dbReference>
<dbReference type="SMART" id="SM00387">
    <property type="entry name" value="HATPase_c"/>
    <property type="match status" value="1"/>
</dbReference>
<keyword evidence="11 22" id="KW-1133">Transmembrane helix</keyword>
<dbReference type="NCBIfam" id="TIGR00229">
    <property type="entry name" value="sensory_box"/>
    <property type="match status" value="1"/>
</dbReference>
<dbReference type="Pfam" id="PF00512">
    <property type="entry name" value="HisKA"/>
    <property type="match status" value="1"/>
</dbReference>
<feature type="modified residue" description="4-aspartylphosphate" evidence="18 20">
    <location>
        <position position="576"/>
    </location>
</feature>
<evidence type="ECO:0000256" key="8">
    <source>
        <dbReference type="ARBA" id="ARBA00022741"/>
    </source>
</evidence>
<dbReference type="InterPro" id="IPR014409">
    <property type="entry name" value="Sig_transdc_His_kin_hyb_ArcB"/>
</dbReference>
<dbReference type="Pfam" id="PF02518">
    <property type="entry name" value="HATPase_c"/>
    <property type="match status" value="1"/>
</dbReference>
<evidence type="ECO:0000259" key="27">
    <source>
        <dbReference type="PROSITE" id="PS50894"/>
    </source>
</evidence>
<dbReference type="Pfam" id="PF01627">
    <property type="entry name" value="Hpt"/>
    <property type="match status" value="1"/>
</dbReference>
<feature type="modified residue" description="Phosphohistidine; by autocatalysis" evidence="18">
    <location>
        <position position="292"/>
    </location>
</feature>
<dbReference type="SMART" id="SM00091">
    <property type="entry name" value="PAS"/>
    <property type="match status" value="1"/>
</dbReference>
<keyword evidence="5 18" id="KW-0597">Phosphoprotein</keyword>
<evidence type="ECO:0000256" key="14">
    <source>
        <dbReference type="ARBA" id="ARBA00023136"/>
    </source>
</evidence>
<comment type="function">
    <text evidence="16">Member of the two-component regulatory system ArcB/ArcA. Sensor-regulator protein for anaerobic repression of the arc modulon. Activates ArcA via a four-step phosphorelay. ArcB can also dephosphorylate ArcA by a reverse phosphorelay involving His-717 and Asp-576.</text>
</comment>
<feature type="modified residue" description="Phosphohistidine" evidence="18 19">
    <location>
        <position position="717"/>
    </location>
</feature>
<keyword evidence="3 17" id="KW-1003">Cell membrane</keyword>
<dbReference type="InterPro" id="IPR040642">
    <property type="entry name" value="HKR_ArcB_TM"/>
</dbReference>
<evidence type="ECO:0000256" key="16">
    <source>
        <dbReference type="ARBA" id="ARBA00055282"/>
    </source>
</evidence>
<gene>
    <name evidence="28" type="primary">arcB</name>
    <name evidence="28" type="ORF">ECH7EC869_0872</name>
</gene>
<comment type="caution">
    <text evidence="28">The sequence shown here is derived from an EMBL/GenBank/DDBJ whole genome shotgun (WGS) entry which is preliminary data.</text>
</comment>
<dbReference type="FunFam" id="3.30.565.10:FF:000025">
    <property type="entry name" value="Aerobic respiration control sensor protein"/>
    <property type="match status" value="1"/>
</dbReference>
<dbReference type="SUPFAM" id="SSF55874">
    <property type="entry name" value="ATPase domain of HSP90 chaperone/DNA topoisomerase II/histidine kinase"/>
    <property type="match status" value="1"/>
</dbReference>
<keyword evidence="9 17" id="KW-0418">Kinase</keyword>
<keyword evidence="8 17" id="KW-0547">Nucleotide-binding</keyword>
<dbReference type="Gene3D" id="3.40.50.2300">
    <property type="match status" value="1"/>
</dbReference>
<feature type="domain" description="Histidine kinase" evidence="23">
    <location>
        <begin position="289"/>
        <end position="507"/>
    </location>
</feature>
<reference evidence="28 29" key="1">
    <citation type="journal article" date="2011" name="Appl. Environ. Microbiol.">
        <title>Genome signatures of Escherichia coli O157:H7 isolates from the bovine host reservoir.</title>
        <authorList>
            <person name="Eppinger M."/>
            <person name="Mammel M.K."/>
            <person name="Leclerc J.E."/>
            <person name="Ravel J."/>
            <person name="Cebula T.A."/>
        </authorList>
    </citation>
    <scope>NUCLEOTIDE SEQUENCE [LARGE SCALE GENOMIC DNA]</scope>
    <source>
        <strain evidence="28 29">EC869</strain>
    </source>
</reference>
<dbReference type="SMART" id="SM00448">
    <property type="entry name" value="REC"/>
    <property type="match status" value="1"/>
</dbReference>
<dbReference type="CDD" id="cd00130">
    <property type="entry name" value="PAS"/>
    <property type="match status" value="1"/>
</dbReference>
<dbReference type="SUPFAM" id="SSF55785">
    <property type="entry name" value="PYP-like sensor domain (PAS domain)"/>
    <property type="match status" value="1"/>
</dbReference>
<dbReference type="CDD" id="cd00088">
    <property type="entry name" value="HPT"/>
    <property type="match status" value="1"/>
</dbReference>
<dbReference type="InterPro" id="IPR005467">
    <property type="entry name" value="His_kinase_dom"/>
</dbReference>
<evidence type="ECO:0000256" key="1">
    <source>
        <dbReference type="ARBA" id="ARBA00000085"/>
    </source>
</evidence>
<dbReference type="PANTHER" id="PTHR43047">
    <property type="entry name" value="TWO-COMPONENT HISTIDINE PROTEIN KINASE"/>
    <property type="match status" value="1"/>
</dbReference>
<evidence type="ECO:0000256" key="11">
    <source>
        <dbReference type="ARBA" id="ARBA00022989"/>
    </source>
</evidence>
<feature type="domain" description="Response regulatory" evidence="24">
    <location>
        <begin position="527"/>
        <end position="643"/>
    </location>
</feature>
<comment type="PTM">
    <text evidence="18">Activation requires a sequential transfer of a phosphate group from a His in the primary transmitter domain, to an Asp in the receiver domain and to a His in the secondary transmitter domain.</text>
</comment>
<evidence type="ECO:0000259" key="26">
    <source>
        <dbReference type="PROSITE" id="PS50113"/>
    </source>
</evidence>
<name>A0A0H3PRX9_ECO5C</name>
<evidence type="ECO:0000256" key="6">
    <source>
        <dbReference type="ARBA" id="ARBA00022679"/>
    </source>
</evidence>
<dbReference type="GO" id="GO:0000155">
    <property type="term" value="F:phosphorelay sensor kinase activity"/>
    <property type="evidence" value="ECO:0007669"/>
    <property type="project" value="UniProtKB-UniRule"/>
</dbReference>
<evidence type="ECO:0000259" key="25">
    <source>
        <dbReference type="PROSITE" id="PS50112"/>
    </source>
</evidence>
<dbReference type="SUPFAM" id="SSF47226">
    <property type="entry name" value="Histidine-containing phosphotransfer domain, HPT domain"/>
    <property type="match status" value="1"/>
</dbReference>
<dbReference type="InterPro" id="IPR036890">
    <property type="entry name" value="HATPase_C_sf"/>
</dbReference>
<evidence type="ECO:0000259" key="23">
    <source>
        <dbReference type="PROSITE" id="PS50109"/>
    </source>
</evidence>
<dbReference type="InterPro" id="IPR000014">
    <property type="entry name" value="PAS"/>
</dbReference>
<accession>A0A0H3PRX9</accession>
<evidence type="ECO:0000256" key="22">
    <source>
        <dbReference type="SAM" id="Phobius"/>
    </source>
</evidence>
<evidence type="ECO:0000256" key="20">
    <source>
        <dbReference type="PROSITE-ProRule" id="PRU00169"/>
    </source>
</evidence>
<feature type="coiled-coil region" evidence="21">
    <location>
        <begin position="77"/>
        <end position="132"/>
    </location>
</feature>
<evidence type="ECO:0000256" key="13">
    <source>
        <dbReference type="ARBA" id="ARBA00023015"/>
    </source>
</evidence>
<dbReference type="Pfam" id="PF00072">
    <property type="entry name" value="Response_reg"/>
    <property type="match status" value="1"/>
</dbReference>
<sequence>MKQIRLLAQYYVDLMMKLGLVRFSMLLALALVVLAIVVQMAVTMVLHGQVESIDVIRSIFFGLLITPWAVYFLSVVVEQLEESRQRLSRLVQKLEEMRERDLSLNVQLKDNIAQLNQEIAVREKAEAELQETFGQLKIEIKEREETQIQLEQQSSFLRSFLDASPDLVFYRNEDKEFSGCNRAMELLTGKSEKQLVHLKPADVYSPEAAAKVIETDEKVFRHNVSLTYEQWLDYPDGRKACFEIRKVPYYDRVGKRHGLMGFGRDITERKRYQDALERASRDKTTFISTISHELRTPLNGIVGLSRILLDTELTAEQEKYLKTIHVSAVTLGNIFNDIIDMDKMERRKVQLDNQPVDFTSFLADLENLSALQAQQKGLRFNLEPTLPLPHQVITDGTRLRQILWNLISNAVKFTQQGQVTVRVRYDEGDMLHFEVEDSGIGIPQDELDKIFAMYYQVKDSHGGKPATGTGIGLAVSRRLAKNMGGDITVTSEQGKGSTFTLTIHAPSVAEEVDDAFDEDDMPLPALNVLLVEDIELNVIVARSVLEKLGNSVDVAMTGKAALEMFKPGEYDLVLLDIQLPDMTGLDISRELTKRYPREDLPPLVALTANVLKDKQEYLNAGMDDVLSKPLSVPALTAMIKKFWDTQDDEESTVTTEENSKSEALLDIPMLEQYLELVGPKLITDGLAVFEKMMPGYVNVLESNLTAQDKKGIVEEGHKIKGAAGSVGLRHLQQLGQQIQSPDLPAWEDNVGEWIEEMKEEWRHDVEVLKAWVAKATKK</sequence>
<dbReference type="InterPro" id="IPR013767">
    <property type="entry name" value="PAS_fold"/>
</dbReference>
<dbReference type="SUPFAM" id="SSF52172">
    <property type="entry name" value="CheY-like"/>
    <property type="match status" value="1"/>
</dbReference>
<evidence type="ECO:0000256" key="15">
    <source>
        <dbReference type="ARBA" id="ARBA00023163"/>
    </source>
</evidence>
<dbReference type="SMR" id="A0A0H3PRX9"/>
<evidence type="ECO:0000256" key="5">
    <source>
        <dbReference type="ARBA" id="ARBA00022553"/>
    </source>
</evidence>
<comment type="catalytic activity">
    <reaction evidence="1 17">
        <text>ATP + protein L-histidine = ADP + protein N-phospho-L-histidine.</text>
        <dbReference type="EC" id="2.7.13.3"/>
    </reaction>
</comment>
<dbReference type="NCBIfam" id="NF008302">
    <property type="entry name" value="PRK11091.1"/>
    <property type="match status" value="1"/>
</dbReference>
<keyword evidence="10 17" id="KW-0067">ATP-binding</keyword>
<feature type="domain" description="HPt" evidence="27">
    <location>
        <begin position="678"/>
        <end position="771"/>
    </location>
</feature>
<evidence type="ECO:0000256" key="4">
    <source>
        <dbReference type="ARBA" id="ARBA00022519"/>
    </source>
</evidence>
<dbReference type="InterPro" id="IPR036641">
    <property type="entry name" value="HPT_dom_sf"/>
</dbReference>
<feature type="transmembrane region" description="Helical" evidence="22">
    <location>
        <begin position="20"/>
        <end position="46"/>
    </location>
</feature>
<keyword evidence="12 17" id="KW-0902">Two-component regulatory system</keyword>
<dbReference type="InterPro" id="IPR003661">
    <property type="entry name" value="HisK_dim/P_dom"/>
</dbReference>
<evidence type="ECO:0000256" key="2">
    <source>
        <dbReference type="ARBA" id="ARBA00004429"/>
    </source>
</evidence>
<keyword evidence="4 17" id="KW-0997">Cell inner membrane</keyword>
<dbReference type="Gene3D" id="3.30.450.20">
    <property type="entry name" value="PAS domain"/>
    <property type="match status" value="1"/>
</dbReference>
<protein>
    <recommendedName>
        <fullName evidence="17">Aerobic respiration control sensor protein</fullName>
        <ecNumber evidence="17">2.7.13.3</ecNumber>
    </recommendedName>
</protein>
<comment type="subcellular location">
    <subcellularLocation>
        <location evidence="2 17">Cell inner membrane</location>
        <topology evidence="2 17">Multi-pass membrane protein</topology>
    </subcellularLocation>
</comment>
<dbReference type="Pfam" id="PF00989">
    <property type="entry name" value="PAS"/>
    <property type="match status" value="1"/>
</dbReference>
<dbReference type="Pfam" id="PF18415">
    <property type="entry name" value="HKR_ArcB_TM"/>
    <property type="match status" value="1"/>
</dbReference>
<evidence type="ECO:0000256" key="7">
    <source>
        <dbReference type="ARBA" id="ARBA00022692"/>
    </source>
</evidence>
<dbReference type="Proteomes" id="UP000004641">
    <property type="component" value="Unassembled WGS sequence"/>
</dbReference>
<keyword evidence="15 17" id="KW-0804">Transcription</keyword>
<dbReference type="SMART" id="SM00388">
    <property type="entry name" value="HisKA"/>
    <property type="match status" value="1"/>
</dbReference>
<dbReference type="FunFam" id="3.30.450.20:FF:000032">
    <property type="entry name" value="Aerobic respiration control sensor protein"/>
    <property type="match status" value="1"/>
</dbReference>
<organism evidence="28 29">
    <name type="scientific">Escherichia coli O157:H7 (strain EC869)</name>
    <dbReference type="NCBI Taxonomy" id="478008"/>
    <lineage>
        <taxon>Bacteria</taxon>
        <taxon>Pseudomonadati</taxon>
        <taxon>Pseudomonadota</taxon>
        <taxon>Gammaproteobacteria</taxon>
        <taxon>Enterobacterales</taxon>
        <taxon>Enterobacteriaceae</taxon>
        <taxon>Escherichia</taxon>
    </lineage>
</organism>
<dbReference type="InterPro" id="IPR011006">
    <property type="entry name" value="CheY-like_superfamily"/>
</dbReference>
<dbReference type="InterPro" id="IPR027460">
    <property type="entry name" value="ArcB_TM_sf"/>
</dbReference>
<dbReference type="CDD" id="cd17546">
    <property type="entry name" value="REC_hyHK_CKI1_RcsC-like"/>
    <property type="match status" value="1"/>
</dbReference>
<dbReference type="EMBL" id="ABHU01000003">
    <property type="protein sequence ID" value="EDU92266.1"/>
    <property type="molecule type" value="Genomic_DNA"/>
</dbReference>
<feature type="transmembrane region" description="Helical" evidence="22">
    <location>
        <begin position="58"/>
        <end position="77"/>
    </location>
</feature>
<keyword evidence="6 17" id="KW-0808">Transferase</keyword>
<evidence type="ECO:0000256" key="19">
    <source>
        <dbReference type="PROSITE-ProRule" id="PRU00110"/>
    </source>
</evidence>
<keyword evidence="14 17" id="KW-0472">Membrane</keyword>
<keyword evidence="21" id="KW-0175">Coiled coil</keyword>
<dbReference type="PROSITE" id="PS50112">
    <property type="entry name" value="PAS"/>
    <property type="match status" value="1"/>
</dbReference>
<evidence type="ECO:0000313" key="28">
    <source>
        <dbReference type="EMBL" id="EDU92266.1"/>
    </source>
</evidence>
<evidence type="ECO:0000313" key="29">
    <source>
        <dbReference type="Proteomes" id="UP000004641"/>
    </source>
</evidence>
<dbReference type="FunFam" id="3.40.50.2300:FF:000107">
    <property type="entry name" value="Aerobic respiration control sensor protein"/>
    <property type="match status" value="1"/>
</dbReference>
<dbReference type="FunFam" id="1.10.287.970:FF:000001">
    <property type="entry name" value="Aerobic respiration control sensor protein"/>
    <property type="match status" value="1"/>
</dbReference>
<evidence type="ECO:0000256" key="10">
    <source>
        <dbReference type="ARBA" id="ARBA00022840"/>
    </source>
</evidence>
<dbReference type="FunFam" id="1.20.120.160:FF:000003">
    <property type="entry name" value="Aerobic respiration control sensor protein"/>
    <property type="match status" value="1"/>
</dbReference>
<evidence type="ECO:0000256" key="18">
    <source>
        <dbReference type="PIRSR" id="PIRSR003182-50"/>
    </source>
</evidence>
<dbReference type="InterPro" id="IPR036097">
    <property type="entry name" value="HisK_dim/P_sf"/>
</dbReference>
<dbReference type="InterPro" id="IPR035965">
    <property type="entry name" value="PAS-like_dom_sf"/>
</dbReference>
<feature type="domain" description="PAS" evidence="25">
    <location>
        <begin position="153"/>
        <end position="223"/>
    </location>
</feature>
<evidence type="ECO:0000256" key="12">
    <source>
        <dbReference type="ARBA" id="ARBA00023012"/>
    </source>
</evidence>
<dbReference type="Gene3D" id="1.10.287.970">
    <property type="entry name" value="His Kinase A (phosphoacceptor) domain"/>
    <property type="match status" value="1"/>
</dbReference>
<evidence type="ECO:0000259" key="24">
    <source>
        <dbReference type="PROSITE" id="PS50110"/>
    </source>
</evidence>
<dbReference type="GO" id="GO:0006355">
    <property type="term" value="P:regulation of DNA-templated transcription"/>
    <property type="evidence" value="ECO:0007669"/>
    <property type="project" value="InterPro"/>
</dbReference>
<keyword evidence="13 17" id="KW-0805">Transcription regulation</keyword>
<dbReference type="GO" id="GO:0005886">
    <property type="term" value="C:plasma membrane"/>
    <property type="evidence" value="ECO:0007669"/>
    <property type="project" value="UniProtKB-SubCell"/>
</dbReference>
<keyword evidence="7 22" id="KW-0812">Transmembrane</keyword>
<dbReference type="InterPro" id="IPR004358">
    <property type="entry name" value="Sig_transdc_His_kin-like_C"/>
</dbReference>
<dbReference type="FunFam" id="1.10.287.130:FF:000016">
    <property type="entry name" value="Aerobic respiration control sensor protein"/>
    <property type="match status" value="1"/>
</dbReference>
<dbReference type="PROSITE" id="PS50109">
    <property type="entry name" value="HIS_KIN"/>
    <property type="match status" value="1"/>
</dbReference>
<dbReference type="AlphaFoldDB" id="A0A0H3PRX9"/>
<dbReference type="CDD" id="cd00082">
    <property type="entry name" value="HisKA"/>
    <property type="match status" value="1"/>
</dbReference>
<dbReference type="Gene3D" id="1.10.287.130">
    <property type="match status" value="1"/>
</dbReference>
<dbReference type="InterPro" id="IPR000700">
    <property type="entry name" value="PAS-assoc_C"/>
</dbReference>
<dbReference type="RefSeq" id="WP_000809770.1">
    <property type="nucleotide sequence ID" value="NZ_ABHU01000003.1"/>
</dbReference>
<proteinExistence type="predicted"/>
<dbReference type="InterPro" id="IPR003594">
    <property type="entry name" value="HATPase_dom"/>
</dbReference>
<dbReference type="PROSITE" id="PS50894">
    <property type="entry name" value="HPT"/>
    <property type="match status" value="1"/>
</dbReference>
<dbReference type="InterPro" id="IPR001789">
    <property type="entry name" value="Sig_transdc_resp-reg_receiver"/>
</dbReference>
<dbReference type="EC" id="2.7.13.3" evidence="17"/>
<dbReference type="PANTHER" id="PTHR43047:SF72">
    <property type="entry name" value="OSMOSENSING HISTIDINE PROTEIN KINASE SLN1"/>
    <property type="match status" value="1"/>
</dbReference>
<feature type="domain" description="PAC" evidence="26">
    <location>
        <begin position="226"/>
        <end position="278"/>
    </location>
</feature>
<dbReference type="InterPro" id="IPR008207">
    <property type="entry name" value="Sig_transdc_His_kin_Hpt_dom"/>
</dbReference>
<evidence type="ECO:0000256" key="21">
    <source>
        <dbReference type="SAM" id="Coils"/>
    </source>
</evidence>
<dbReference type="PRINTS" id="PR00344">
    <property type="entry name" value="BCTRLSENSOR"/>
</dbReference>
<dbReference type="Gene3D" id="3.30.565.10">
    <property type="entry name" value="Histidine kinase-like ATPase, C-terminal domain"/>
    <property type="match status" value="1"/>
</dbReference>
<evidence type="ECO:0000256" key="3">
    <source>
        <dbReference type="ARBA" id="ARBA00022475"/>
    </source>
</evidence>
<dbReference type="GO" id="GO:0009927">
    <property type="term" value="F:histidine phosphotransfer kinase activity"/>
    <property type="evidence" value="ECO:0007669"/>
    <property type="project" value="TreeGrafter"/>
</dbReference>
<dbReference type="PIRSF" id="PIRSF003182">
    <property type="entry name" value="ArcB"/>
    <property type="match status" value="1"/>
</dbReference>
<dbReference type="GO" id="GO:0005524">
    <property type="term" value="F:ATP binding"/>
    <property type="evidence" value="ECO:0007669"/>
    <property type="project" value="UniProtKB-UniRule"/>
</dbReference>
<dbReference type="Gene3D" id="1.20.120.160">
    <property type="entry name" value="HPT domain"/>
    <property type="match status" value="1"/>
</dbReference>
<dbReference type="SMART" id="SM00073">
    <property type="entry name" value="HPT"/>
    <property type="match status" value="1"/>
</dbReference>